<feature type="compositionally biased region" description="Low complexity" evidence="1">
    <location>
        <begin position="158"/>
        <end position="172"/>
    </location>
</feature>
<dbReference type="PROSITE" id="PS50011">
    <property type="entry name" value="PROTEIN_KINASE_DOM"/>
    <property type="match status" value="1"/>
</dbReference>
<dbReference type="Pfam" id="PF00069">
    <property type="entry name" value="Pkinase"/>
    <property type="match status" value="1"/>
</dbReference>
<dbReference type="GO" id="GO:0005524">
    <property type="term" value="F:ATP binding"/>
    <property type="evidence" value="ECO:0007669"/>
    <property type="project" value="InterPro"/>
</dbReference>
<name>A0A5J4W512_9EUKA</name>
<feature type="region of interest" description="Disordered" evidence="1">
    <location>
        <begin position="137"/>
        <end position="172"/>
    </location>
</feature>
<dbReference type="PANTHER" id="PTHR24348:SF68">
    <property type="entry name" value="SERINE_THREONINE-PROTEIN KINASE ATG1C"/>
    <property type="match status" value="1"/>
</dbReference>
<evidence type="ECO:0000313" key="4">
    <source>
        <dbReference type="Proteomes" id="UP000324800"/>
    </source>
</evidence>
<dbReference type="GO" id="GO:0005737">
    <property type="term" value="C:cytoplasm"/>
    <property type="evidence" value="ECO:0007669"/>
    <property type="project" value="TreeGrafter"/>
</dbReference>
<feature type="domain" description="Protein kinase" evidence="2">
    <location>
        <begin position="1"/>
        <end position="84"/>
    </location>
</feature>
<dbReference type="AlphaFoldDB" id="A0A5J4W512"/>
<dbReference type="GO" id="GO:0004674">
    <property type="term" value="F:protein serine/threonine kinase activity"/>
    <property type="evidence" value="ECO:0007669"/>
    <property type="project" value="InterPro"/>
</dbReference>
<dbReference type="EMBL" id="SNRW01003374">
    <property type="protein sequence ID" value="KAA6390021.1"/>
    <property type="molecule type" value="Genomic_DNA"/>
</dbReference>
<dbReference type="InterPro" id="IPR000719">
    <property type="entry name" value="Prot_kinase_dom"/>
</dbReference>
<reference evidence="3 4" key="1">
    <citation type="submission" date="2019-03" db="EMBL/GenBank/DDBJ databases">
        <title>Single cell metagenomics reveals metabolic interactions within the superorganism composed of flagellate Streblomastix strix and complex community of Bacteroidetes bacteria on its surface.</title>
        <authorList>
            <person name="Treitli S.C."/>
            <person name="Kolisko M."/>
            <person name="Husnik F."/>
            <person name="Keeling P."/>
            <person name="Hampl V."/>
        </authorList>
    </citation>
    <scope>NUCLEOTIDE SEQUENCE [LARGE SCALE GENOMIC DNA]</scope>
    <source>
        <strain evidence="3">ST1C</strain>
    </source>
</reference>
<sequence>MHTSNATNKVDIWSVGVVLYQLATHEYPISAGSVPELQNKMRSRRIDRPAAIKDDLLWDLLLKLLNFDPYNRISADKALQHPYFTSPQSNVDVSLEARQVVQNATSALQRGEELNIKYDMDITYIVPTPEIMLQTFPPQQNTQIPPPNMHNSLPVQPPQTNQTNQLQSSIPQQSQIQQQTPVQSLIPPLNTTKPAFGPQSALLWRNANQPQINSSLAASHGFNKQLNPGAETKQRSVSAQIQRPTNDFISKIRYKKSNSQIKEICN</sequence>
<proteinExistence type="predicted"/>
<dbReference type="GO" id="GO:0010506">
    <property type="term" value="P:regulation of autophagy"/>
    <property type="evidence" value="ECO:0007669"/>
    <property type="project" value="InterPro"/>
</dbReference>
<evidence type="ECO:0000313" key="3">
    <source>
        <dbReference type="EMBL" id="KAA6390021.1"/>
    </source>
</evidence>
<dbReference type="Gene3D" id="1.10.510.10">
    <property type="entry name" value="Transferase(Phosphotransferase) domain 1"/>
    <property type="match status" value="1"/>
</dbReference>
<dbReference type="InterPro" id="IPR011009">
    <property type="entry name" value="Kinase-like_dom_sf"/>
</dbReference>
<dbReference type="InterPro" id="IPR045269">
    <property type="entry name" value="Atg1-like"/>
</dbReference>
<accession>A0A5J4W512</accession>
<dbReference type="PANTHER" id="PTHR24348">
    <property type="entry name" value="SERINE/THREONINE-PROTEIN KINASE UNC-51-RELATED"/>
    <property type="match status" value="1"/>
</dbReference>
<protein>
    <recommendedName>
        <fullName evidence="2">Protein kinase domain-containing protein</fullName>
    </recommendedName>
</protein>
<dbReference type="SUPFAM" id="SSF56112">
    <property type="entry name" value="Protein kinase-like (PK-like)"/>
    <property type="match status" value="1"/>
</dbReference>
<evidence type="ECO:0000256" key="1">
    <source>
        <dbReference type="SAM" id="MobiDB-lite"/>
    </source>
</evidence>
<dbReference type="Proteomes" id="UP000324800">
    <property type="component" value="Unassembled WGS sequence"/>
</dbReference>
<organism evidence="3 4">
    <name type="scientific">Streblomastix strix</name>
    <dbReference type="NCBI Taxonomy" id="222440"/>
    <lineage>
        <taxon>Eukaryota</taxon>
        <taxon>Metamonada</taxon>
        <taxon>Preaxostyla</taxon>
        <taxon>Oxymonadida</taxon>
        <taxon>Streblomastigidae</taxon>
        <taxon>Streblomastix</taxon>
    </lineage>
</organism>
<comment type="caution">
    <text evidence="3">The sequence shown here is derived from an EMBL/GenBank/DDBJ whole genome shotgun (WGS) entry which is preliminary data.</text>
</comment>
<evidence type="ECO:0000259" key="2">
    <source>
        <dbReference type="PROSITE" id="PS50011"/>
    </source>
</evidence>
<gene>
    <name evidence="3" type="ORF">EZS28_014451</name>
</gene>